<name>A0ABU8NQS0_9SPHI</name>
<reference evidence="2 3" key="1">
    <citation type="submission" date="2024-03" db="EMBL/GenBank/DDBJ databases">
        <title>Sequence of Lycoming College Course Isolates.</title>
        <authorList>
            <person name="Plotts O."/>
            <person name="Newman J."/>
        </authorList>
    </citation>
    <scope>NUCLEOTIDE SEQUENCE [LARGE SCALE GENOMIC DNA]</scope>
    <source>
        <strain evidence="2 3">CJB-3</strain>
    </source>
</reference>
<dbReference type="Proteomes" id="UP001378956">
    <property type="component" value="Unassembled WGS sequence"/>
</dbReference>
<dbReference type="RefSeq" id="WP_172661402.1">
    <property type="nucleotide sequence ID" value="NZ_CBFGNQ010000014.1"/>
</dbReference>
<comment type="caution">
    <text evidence="2">The sequence shown here is derived from an EMBL/GenBank/DDBJ whole genome shotgun (WGS) entry which is preliminary data.</text>
</comment>
<feature type="signal peptide" evidence="1">
    <location>
        <begin position="1"/>
        <end position="19"/>
    </location>
</feature>
<evidence type="ECO:0008006" key="4">
    <source>
        <dbReference type="Google" id="ProtNLM"/>
    </source>
</evidence>
<sequence>MKKIILLLSLAVTIIAANAQEAPPKVPPIKNVIDTKLPQLPQQPIEIPGGRPIKLPSKPDPITTSLTTHTWNLIRWWVTPNAGHSITDPSFKFLSNGTVSCSLTTPEAVTRLESGTYTVHGNNVTILLKKNTNVTMNCNLIYNNSNKTLTGTYTLQVLPVTNAPAGYTPGTVTGELKLEIKP</sequence>
<protein>
    <recommendedName>
        <fullName evidence="4">Lipocalin-like domain-containing protein</fullName>
    </recommendedName>
</protein>
<evidence type="ECO:0000313" key="3">
    <source>
        <dbReference type="Proteomes" id="UP001378956"/>
    </source>
</evidence>
<evidence type="ECO:0000313" key="2">
    <source>
        <dbReference type="EMBL" id="MEJ2904253.1"/>
    </source>
</evidence>
<proteinExistence type="predicted"/>
<feature type="chain" id="PRO_5047103059" description="Lipocalin-like domain-containing protein" evidence="1">
    <location>
        <begin position="20"/>
        <end position="182"/>
    </location>
</feature>
<keyword evidence="3" id="KW-1185">Reference proteome</keyword>
<accession>A0ABU8NQS0</accession>
<keyword evidence="1" id="KW-0732">Signal</keyword>
<gene>
    <name evidence="2" type="ORF">WAE58_17565</name>
</gene>
<dbReference type="EMBL" id="JBBEUB010000006">
    <property type="protein sequence ID" value="MEJ2904253.1"/>
    <property type="molecule type" value="Genomic_DNA"/>
</dbReference>
<organism evidence="2 3">
    <name type="scientific">Pedobacter panaciterrae</name>
    <dbReference type="NCBI Taxonomy" id="363849"/>
    <lineage>
        <taxon>Bacteria</taxon>
        <taxon>Pseudomonadati</taxon>
        <taxon>Bacteroidota</taxon>
        <taxon>Sphingobacteriia</taxon>
        <taxon>Sphingobacteriales</taxon>
        <taxon>Sphingobacteriaceae</taxon>
        <taxon>Pedobacter</taxon>
    </lineage>
</organism>
<evidence type="ECO:0000256" key="1">
    <source>
        <dbReference type="SAM" id="SignalP"/>
    </source>
</evidence>